<dbReference type="Proteomes" id="UP000006727">
    <property type="component" value="Chromosome 19"/>
</dbReference>
<keyword evidence="3" id="KW-1185">Reference proteome</keyword>
<dbReference type="EMBL" id="ABEU02000019">
    <property type="protein sequence ID" value="PNR33873.1"/>
    <property type="molecule type" value="Genomic_DNA"/>
</dbReference>
<dbReference type="EnsemblPlants" id="Pp3c19_4620V3.1">
    <property type="protein sequence ID" value="Pp3c19_4620V3.1"/>
    <property type="gene ID" value="Pp3c19_4620"/>
</dbReference>
<evidence type="ECO:0000313" key="3">
    <source>
        <dbReference type="Proteomes" id="UP000006727"/>
    </source>
</evidence>
<accession>A0A2K1IX64</accession>
<reference evidence="1 3" key="1">
    <citation type="journal article" date="2008" name="Science">
        <title>The Physcomitrella genome reveals evolutionary insights into the conquest of land by plants.</title>
        <authorList>
            <person name="Rensing S."/>
            <person name="Lang D."/>
            <person name="Zimmer A."/>
            <person name="Terry A."/>
            <person name="Salamov A."/>
            <person name="Shapiro H."/>
            <person name="Nishiyama T."/>
            <person name="Perroud P.-F."/>
            <person name="Lindquist E."/>
            <person name="Kamisugi Y."/>
            <person name="Tanahashi T."/>
            <person name="Sakakibara K."/>
            <person name="Fujita T."/>
            <person name="Oishi K."/>
            <person name="Shin-I T."/>
            <person name="Kuroki Y."/>
            <person name="Toyoda A."/>
            <person name="Suzuki Y."/>
            <person name="Hashimoto A."/>
            <person name="Yamaguchi K."/>
            <person name="Sugano A."/>
            <person name="Kohara Y."/>
            <person name="Fujiyama A."/>
            <person name="Anterola A."/>
            <person name="Aoki S."/>
            <person name="Ashton N."/>
            <person name="Barbazuk W.B."/>
            <person name="Barker E."/>
            <person name="Bennetzen J."/>
            <person name="Bezanilla M."/>
            <person name="Blankenship R."/>
            <person name="Cho S.H."/>
            <person name="Dutcher S."/>
            <person name="Estelle M."/>
            <person name="Fawcett J.A."/>
            <person name="Gundlach H."/>
            <person name="Hanada K."/>
            <person name="Heyl A."/>
            <person name="Hicks K.A."/>
            <person name="Hugh J."/>
            <person name="Lohr M."/>
            <person name="Mayer K."/>
            <person name="Melkozernov A."/>
            <person name="Murata T."/>
            <person name="Nelson D."/>
            <person name="Pils B."/>
            <person name="Prigge M."/>
            <person name="Reiss B."/>
            <person name="Renner T."/>
            <person name="Rombauts S."/>
            <person name="Rushton P."/>
            <person name="Sanderfoot A."/>
            <person name="Schween G."/>
            <person name="Shiu S.-H."/>
            <person name="Stueber K."/>
            <person name="Theodoulou F.L."/>
            <person name="Tu H."/>
            <person name="Van de Peer Y."/>
            <person name="Verrier P.J."/>
            <person name="Waters E."/>
            <person name="Wood A."/>
            <person name="Yang L."/>
            <person name="Cove D."/>
            <person name="Cuming A."/>
            <person name="Hasebe M."/>
            <person name="Lucas S."/>
            <person name="Mishler D.B."/>
            <person name="Reski R."/>
            <person name="Grigoriev I."/>
            <person name="Quatrano R.S."/>
            <person name="Boore J.L."/>
        </authorList>
    </citation>
    <scope>NUCLEOTIDE SEQUENCE [LARGE SCALE GENOMIC DNA]</scope>
    <source>
        <strain evidence="2 3">cv. Gransden 2004</strain>
    </source>
</reference>
<sequence>MDGITTKIKVYLNMYTSICPPTHHFEAKAIVST</sequence>
<dbReference type="AlphaFoldDB" id="A0A2K1IX64"/>
<dbReference type="EnsemblPlants" id="Pp3c19_4620V3.2">
    <property type="protein sequence ID" value="Pp3c19_4620V3.2"/>
    <property type="gene ID" value="Pp3c19_4620"/>
</dbReference>
<reference evidence="1 3" key="2">
    <citation type="journal article" date="2018" name="Plant J.">
        <title>The Physcomitrella patens chromosome-scale assembly reveals moss genome structure and evolution.</title>
        <authorList>
            <person name="Lang D."/>
            <person name="Ullrich K.K."/>
            <person name="Murat F."/>
            <person name="Fuchs J."/>
            <person name="Jenkins J."/>
            <person name="Haas F.B."/>
            <person name="Piednoel M."/>
            <person name="Gundlach H."/>
            <person name="Van Bel M."/>
            <person name="Meyberg R."/>
            <person name="Vives C."/>
            <person name="Morata J."/>
            <person name="Symeonidi A."/>
            <person name="Hiss M."/>
            <person name="Muchero W."/>
            <person name="Kamisugi Y."/>
            <person name="Saleh O."/>
            <person name="Blanc G."/>
            <person name="Decker E.L."/>
            <person name="van Gessel N."/>
            <person name="Grimwood J."/>
            <person name="Hayes R.D."/>
            <person name="Graham S.W."/>
            <person name="Gunter L.E."/>
            <person name="McDaniel S.F."/>
            <person name="Hoernstein S.N.W."/>
            <person name="Larsson A."/>
            <person name="Li F.W."/>
            <person name="Perroud P.F."/>
            <person name="Phillips J."/>
            <person name="Ranjan P."/>
            <person name="Rokshar D.S."/>
            <person name="Rothfels C.J."/>
            <person name="Schneider L."/>
            <person name="Shu S."/>
            <person name="Stevenson D.W."/>
            <person name="Thummler F."/>
            <person name="Tillich M."/>
            <person name="Villarreal Aguilar J.C."/>
            <person name="Widiez T."/>
            <person name="Wong G.K."/>
            <person name="Wymore A."/>
            <person name="Zhang Y."/>
            <person name="Zimmer A.D."/>
            <person name="Quatrano R.S."/>
            <person name="Mayer K.F.X."/>
            <person name="Goodstein D."/>
            <person name="Casacuberta J.M."/>
            <person name="Vandepoele K."/>
            <person name="Reski R."/>
            <person name="Cuming A.C."/>
            <person name="Tuskan G.A."/>
            <person name="Maumus F."/>
            <person name="Salse J."/>
            <person name="Schmutz J."/>
            <person name="Rensing S.A."/>
        </authorList>
    </citation>
    <scope>NUCLEOTIDE SEQUENCE [LARGE SCALE GENOMIC DNA]</scope>
    <source>
        <strain evidence="2 3">cv. Gransden 2004</strain>
    </source>
</reference>
<evidence type="ECO:0000313" key="1">
    <source>
        <dbReference type="EMBL" id="PNR33873.1"/>
    </source>
</evidence>
<evidence type="ECO:0000313" key="2">
    <source>
        <dbReference type="EnsemblPlants" id="Pp3c19_4620V3.1"/>
    </source>
</evidence>
<dbReference type="PaxDb" id="3218-PP1S300_35V6.1"/>
<reference evidence="2" key="3">
    <citation type="submission" date="2020-12" db="UniProtKB">
        <authorList>
            <consortium name="EnsemblPlants"/>
        </authorList>
    </citation>
    <scope>IDENTIFICATION</scope>
</reference>
<gene>
    <name evidence="1" type="ORF">PHYPA_023689</name>
</gene>
<dbReference type="InParanoid" id="A0A2K1IX64"/>
<name>A0A2K1IX64_PHYPA</name>
<dbReference type="Gramene" id="Pp3c19_4620V3.2">
    <property type="protein sequence ID" value="Pp3c19_4620V3.2"/>
    <property type="gene ID" value="Pp3c19_4620"/>
</dbReference>
<protein>
    <submittedName>
        <fullName evidence="1 2">Uncharacterized protein</fullName>
    </submittedName>
</protein>
<proteinExistence type="predicted"/>
<dbReference type="Gramene" id="Pp3c19_4620V3.1">
    <property type="protein sequence ID" value="Pp3c19_4620V3.1"/>
    <property type="gene ID" value="Pp3c19_4620"/>
</dbReference>
<organism evidence="1">
    <name type="scientific">Physcomitrium patens</name>
    <name type="common">Spreading-leaved earth moss</name>
    <name type="synonym">Physcomitrella patens</name>
    <dbReference type="NCBI Taxonomy" id="3218"/>
    <lineage>
        <taxon>Eukaryota</taxon>
        <taxon>Viridiplantae</taxon>
        <taxon>Streptophyta</taxon>
        <taxon>Embryophyta</taxon>
        <taxon>Bryophyta</taxon>
        <taxon>Bryophytina</taxon>
        <taxon>Bryopsida</taxon>
        <taxon>Funariidae</taxon>
        <taxon>Funariales</taxon>
        <taxon>Funariaceae</taxon>
        <taxon>Physcomitrium</taxon>
    </lineage>
</organism>